<dbReference type="PROSITE" id="PS51087">
    <property type="entry name" value="APAG"/>
    <property type="match status" value="1"/>
</dbReference>
<dbReference type="OrthoDB" id="9795226at2"/>
<dbReference type="NCBIfam" id="NF003967">
    <property type="entry name" value="PRK05461.1"/>
    <property type="match status" value="1"/>
</dbReference>
<protein>
    <recommendedName>
        <fullName evidence="1 2">Protein ApaG</fullName>
    </recommendedName>
</protein>
<evidence type="ECO:0000313" key="5">
    <source>
        <dbReference type="Proteomes" id="UP000094622"/>
    </source>
</evidence>
<reference evidence="4 5" key="1">
    <citation type="submission" date="2016-07" db="EMBL/GenBank/DDBJ databases">
        <title>Draft Genome Sequence of Methylobrevis pamukkalensis PK2.</title>
        <authorList>
            <person name="Vasilenko O.V."/>
            <person name="Doronina N.V."/>
            <person name="Shmareva M.N."/>
            <person name="Tarlachkov S.V."/>
            <person name="Mustakhimov I."/>
            <person name="Trotsenko Y.A."/>
        </authorList>
    </citation>
    <scope>NUCLEOTIDE SEQUENCE [LARGE SCALE GENOMIC DNA]</scope>
    <source>
        <strain evidence="4 5">PK2</strain>
    </source>
</reference>
<dbReference type="InterPro" id="IPR023065">
    <property type="entry name" value="Uncharacterised_ApaG"/>
</dbReference>
<organism evidence="4 5">
    <name type="scientific">Methylobrevis pamukkalensis</name>
    <dbReference type="NCBI Taxonomy" id="1439726"/>
    <lineage>
        <taxon>Bacteria</taxon>
        <taxon>Pseudomonadati</taxon>
        <taxon>Pseudomonadota</taxon>
        <taxon>Alphaproteobacteria</taxon>
        <taxon>Hyphomicrobiales</taxon>
        <taxon>Pleomorphomonadaceae</taxon>
        <taxon>Methylobrevis</taxon>
    </lineage>
</organism>
<dbReference type="SUPFAM" id="SSF110069">
    <property type="entry name" value="ApaG-like"/>
    <property type="match status" value="1"/>
</dbReference>
<evidence type="ECO:0000259" key="3">
    <source>
        <dbReference type="PROSITE" id="PS51087"/>
    </source>
</evidence>
<gene>
    <name evidence="2" type="primary">apaG</name>
    <name evidence="4" type="ORF">A6302_02165</name>
</gene>
<keyword evidence="5" id="KW-1185">Reference proteome</keyword>
<dbReference type="PANTHER" id="PTHR47191:SF2">
    <property type="entry name" value="OS05G0170800 PROTEIN"/>
    <property type="match status" value="1"/>
</dbReference>
<evidence type="ECO:0000313" key="4">
    <source>
        <dbReference type="EMBL" id="ODN70489.1"/>
    </source>
</evidence>
<evidence type="ECO:0000256" key="2">
    <source>
        <dbReference type="HAMAP-Rule" id="MF_00791"/>
    </source>
</evidence>
<dbReference type="InterPro" id="IPR007474">
    <property type="entry name" value="ApaG_domain"/>
</dbReference>
<comment type="caution">
    <text evidence="4">The sequence shown here is derived from an EMBL/GenBank/DDBJ whole genome shotgun (WGS) entry which is preliminary data.</text>
</comment>
<dbReference type="PANTHER" id="PTHR47191">
    <property type="entry name" value="OS05G0170800 PROTEIN"/>
    <property type="match status" value="1"/>
</dbReference>
<evidence type="ECO:0000256" key="1">
    <source>
        <dbReference type="ARBA" id="ARBA00017693"/>
    </source>
</evidence>
<dbReference type="Proteomes" id="UP000094622">
    <property type="component" value="Unassembled WGS sequence"/>
</dbReference>
<dbReference type="AlphaFoldDB" id="A0A1E3H2C2"/>
<proteinExistence type="inferred from homology"/>
<dbReference type="EMBL" id="MCRJ01000048">
    <property type="protein sequence ID" value="ODN70489.1"/>
    <property type="molecule type" value="Genomic_DNA"/>
</dbReference>
<dbReference type="RefSeq" id="WP_069306862.1">
    <property type="nucleotide sequence ID" value="NZ_MCRJ01000048.1"/>
</dbReference>
<sequence>MFRAITGDIEVRVTPVYRPEESRPDERRWFWAYTVEIHNGGPRSVQLLSRRWLITDALGTVREVSGAGVVGQQPMIGPDEWFRYTSGCPLPTSSGFMQGEYRMVDDAGVAFEVAIPTFALDLPDVVRILN</sequence>
<accession>A0A1E3H2C2</accession>
<dbReference type="Gene3D" id="2.60.40.1470">
    <property type="entry name" value="ApaG domain"/>
    <property type="match status" value="1"/>
</dbReference>
<name>A0A1E3H2C2_9HYPH</name>
<dbReference type="HAMAP" id="MF_00791">
    <property type="entry name" value="ApaG"/>
    <property type="match status" value="1"/>
</dbReference>
<dbReference type="InterPro" id="IPR050718">
    <property type="entry name" value="ApaG-like"/>
</dbReference>
<feature type="domain" description="ApaG" evidence="3">
    <location>
        <begin position="3"/>
        <end position="127"/>
    </location>
</feature>
<dbReference type="InterPro" id="IPR036767">
    <property type="entry name" value="ApaG_sf"/>
</dbReference>
<dbReference type="PATRIC" id="fig|1439726.3.peg.2287"/>
<dbReference type="Pfam" id="PF04379">
    <property type="entry name" value="DUF525"/>
    <property type="match status" value="1"/>
</dbReference>